<name>A0A0A2V5S0_PARBA</name>
<feature type="region of interest" description="Disordered" evidence="1">
    <location>
        <begin position="487"/>
        <end position="517"/>
    </location>
</feature>
<feature type="compositionally biased region" description="Basic and acidic residues" evidence="1">
    <location>
        <begin position="410"/>
        <end position="425"/>
    </location>
</feature>
<dbReference type="eggNOG" id="ENOG502SEIT">
    <property type="taxonomic scope" value="Eukaryota"/>
</dbReference>
<protein>
    <submittedName>
        <fullName evidence="2">Uncharacterized protein</fullName>
    </submittedName>
</protein>
<dbReference type="RefSeq" id="XP_015703014.1">
    <property type="nucleotide sequence ID" value="XM_015847422.1"/>
</dbReference>
<reference evidence="2 3" key="1">
    <citation type="journal article" date="2011" name="PLoS Genet.">
        <title>Comparative genomic analysis of human fungal pathogens causing paracoccidioidomycosis.</title>
        <authorList>
            <person name="Desjardins C.A."/>
            <person name="Champion M.D."/>
            <person name="Holder J.W."/>
            <person name="Muszewska A."/>
            <person name="Goldberg J."/>
            <person name="Bailao A.M."/>
            <person name="Brigido M.M."/>
            <person name="Ferreira M.E."/>
            <person name="Garcia A.M."/>
            <person name="Grynberg M."/>
            <person name="Gujja S."/>
            <person name="Heiman D.I."/>
            <person name="Henn M.R."/>
            <person name="Kodira C.D."/>
            <person name="Leon-Narvaez H."/>
            <person name="Longo L.V."/>
            <person name="Ma L.J."/>
            <person name="Malavazi I."/>
            <person name="Matsuo A.L."/>
            <person name="Morais F.V."/>
            <person name="Pereira M."/>
            <person name="Rodriguez-Brito S."/>
            <person name="Sakthikumar S."/>
            <person name="Salem-Izacc S.M."/>
            <person name="Sykes S.M."/>
            <person name="Teixeira M.M."/>
            <person name="Vallejo M.C."/>
            <person name="Walter M.E."/>
            <person name="Yandava C."/>
            <person name="Young S."/>
            <person name="Zeng Q."/>
            <person name="Zucker J."/>
            <person name="Felipe M.S."/>
            <person name="Goldman G.H."/>
            <person name="Haas B.J."/>
            <person name="McEwen J.G."/>
            <person name="Nino-Vega G."/>
            <person name="Puccia R."/>
            <person name="San-Blas G."/>
            <person name="Soares C.M."/>
            <person name="Birren B.W."/>
            <person name="Cuomo C.A."/>
        </authorList>
    </citation>
    <scope>NUCLEOTIDE SEQUENCE [LARGE SCALE GENOMIC DNA]</scope>
    <source>
        <strain evidence="3">ATCC MYA-826 / Pb01</strain>
    </source>
</reference>
<gene>
    <name evidence="2" type="ORF">PAAG_11845</name>
</gene>
<dbReference type="AlphaFoldDB" id="A0A0A2V5S0"/>
<feature type="compositionally biased region" description="Basic and acidic residues" evidence="1">
    <location>
        <begin position="106"/>
        <end position="119"/>
    </location>
</feature>
<dbReference type="STRING" id="502779.A0A0A2V5S0"/>
<evidence type="ECO:0000256" key="1">
    <source>
        <dbReference type="SAM" id="MobiDB-lite"/>
    </source>
</evidence>
<evidence type="ECO:0000313" key="2">
    <source>
        <dbReference type="EMBL" id="KGQ01495.1"/>
    </source>
</evidence>
<dbReference type="GeneID" id="26970706"/>
<dbReference type="HOGENOM" id="CLU_044882_0_0_1"/>
<feature type="region of interest" description="Disordered" evidence="1">
    <location>
        <begin position="410"/>
        <end position="437"/>
    </location>
</feature>
<accession>A0A0A2V5S0</accession>
<dbReference type="EMBL" id="KN294001">
    <property type="protein sequence ID" value="KGQ01495.1"/>
    <property type="molecule type" value="Genomic_DNA"/>
</dbReference>
<keyword evidence="3" id="KW-1185">Reference proteome</keyword>
<dbReference type="VEuPathDB" id="FungiDB:PAAG_11845"/>
<organism evidence="2 3">
    <name type="scientific">Paracoccidioides lutzii (strain ATCC MYA-826 / Pb01)</name>
    <name type="common">Paracoccidioides brasiliensis</name>
    <dbReference type="NCBI Taxonomy" id="502779"/>
    <lineage>
        <taxon>Eukaryota</taxon>
        <taxon>Fungi</taxon>
        <taxon>Dikarya</taxon>
        <taxon>Ascomycota</taxon>
        <taxon>Pezizomycotina</taxon>
        <taxon>Eurotiomycetes</taxon>
        <taxon>Eurotiomycetidae</taxon>
        <taxon>Onygenales</taxon>
        <taxon>Ajellomycetaceae</taxon>
        <taxon>Paracoccidioides</taxon>
    </lineage>
</organism>
<proteinExistence type="predicted"/>
<dbReference type="OrthoDB" id="4586300at2759"/>
<dbReference type="Proteomes" id="UP000002059">
    <property type="component" value="Partially assembled WGS sequence"/>
</dbReference>
<feature type="compositionally biased region" description="Basic and acidic residues" evidence="1">
    <location>
        <begin position="491"/>
        <end position="501"/>
    </location>
</feature>
<evidence type="ECO:0000313" key="3">
    <source>
        <dbReference type="Proteomes" id="UP000002059"/>
    </source>
</evidence>
<dbReference type="OMA" id="DRFWFDD"/>
<feature type="region of interest" description="Disordered" evidence="1">
    <location>
        <begin position="1"/>
        <end position="23"/>
    </location>
</feature>
<sequence length="517" mass="59938">MMADSGDRNGPSTNNKPDRPCRPQEENPFIAFCRYADEHFASLLQSFIGLPSTISPPSPRNWLYFQGQDPAEMFHHQRLQAPEVKADNQDTQCNGQWNKSKTCSCGRDDSNRAPHRSRDGSQGAAGHPAVPFDQWLLTGRRHFEHEFPSCIFESPLDTLWPFESFHLFPLFRRSSSPFSIDLLTSSNSPGWPIQYLLFSPYSPLHLERQQNIGQKPHENLLSSLFSSLVPSHNTHESETPHWREAFEDLLRIENGKDMLNDDARAVISKETPKDWISGIIDRGSLGNRWSHVRKGANDYFNYRYNRSYDGNSSNNMEISHPGSTNEYGDREHDMREDKWLTELQLYEKFLNRVNEPSDEGTVPFVSPLMGMIIEDRLRRRRKLLEQQSRWEREIENEAHYSQFKDCQKDLDQPDKMTHPESETERNIPVSMSQPQSSPYVISTMTTTERKTLPDGSVQTTITQKRRFSDENEETSETVHIENANQTVAEGEQMRQNRKQEPLEMANRQKKGGWFWKG</sequence>
<dbReference type="KEGG" id="pbl:PAAG_11845"/>
<feature type="region of interest" description="Disordered" evidence="1">
    <location>
        <begin position="102"/>
        <end position="127"/>
    </location>
</feature>